<dbReference type="AlphaFoldDB" id="A0A0B2UUE4"/>
<sequence length="210" mass="22690">MKRHGGEDGYSYGYGGGYSTGKRQRADGYQEALAAGKYELRLLVPSRGAGAVIGKGGESIKRLRSEIPIKGPSRPYESMFYDPSFAHEYGGFPPDRNYRGMGMRGGMYGGLPQRAPRFPYGGRGGVGVGVSPYPPAPFGGPMQTTQVTIPNELGGTIIGKGGERINRIREESGAHIVVEPQQPNTERIITISGSHAQIQTAQYLLQQWLV</sequence>
<name>A0A0B2UUE4_TOXCA</name>
<dbReference type="SUPFAM" id="SSF54791">
    <property type="entry name" value="Eukaryotic type KH-domain (KH-domain type I)"/>
    <property type="match status" value="1"/>
</dbReference>
<dbReference type="CDD" id="cd22434">
    <property type="entry name" value="KH-I_HNRNPK_rpt3"/>
    <property type="match status" value="1"/>
</dbReference>
<evidence type="ECO:0000259" key="3">
    <source>
        <dbReference type="SMART" id="SM00322"/>
    </source>
</evidence>
<dbReference type="OMA" id="HEYGGFP"/>
<comment type="caution">
    <text evidence="4">The sequence shown here is derived from an EMBL/GenBank/DDBJ whole genome shotgun (WGS) entry which is preliminary data.</text>
</comment>
<keyword evidence="1" id="KW-0677">Repeat</keyword>
<keyword evidence="2" id="KW-0694">RNA-binding</keyword>
<evidence type="ECO:0000313" key="4">
    <source>
        <dbReference type="EMBL" id="KHN72692.1"/>
    </source>
</evidence>
<dbReference type="Proteomes" id="UP000031036">
    <property type="component" value="Unassembled WGS sequence"/>
</dbReference>
<dbReference type="PROSITE" id="PS50084">
    <property type="entry name" value="KH_TYPE_1"/>
    <property type="match status" value="2"/>
</dbReference>
<dbReference type="InterPro" id="IPR004088">
    <property type="entry name" value="KH_dom_type_1"/>
</dbReference>
<dbReference type="SMART" id="SM00322">
    <property type="entry name" value="KH"/>
    <property type="match status" value="1"/>
</dbReference>
<dbReference type="GO" id="GO:0003723">
    <property type="term" value="F:RNA binding"/>
    <property type="evidence" value="ECO:0007669"/>
    <property type="project" value="UniProtKB-UniRule"/>
</dbReference>
<dbReference type="Gene3D" id="3.30.1370.10">
    <property type="entry name" value="K Homology domain, type 1"/>
    <property type="match status" value="2"/>
</dbReference>
<proteinExistence type="predicted"/>
<keyword evidence="5" id="KW-1185">Reference proteome</keyword>
<protein>
    <submittedName>
        <fullName evidence="4">Heterogeneous nuclear ribonucleoprotein K</fullName>
    </submittedName>
</protein>
<dbReference type="InterPro" id="IPR036612">
    <property type="entry name" value="KH_dom_type_1_sf"/>
</dbReference>
<dbReference type="Pfam" id="PF00013">
    <property type="entry name" value="KH_1"/>
    <property type="match status" value="2"/>
</dbReference>
<keyword evidence="4" id="KW-0687">Ribonucleoprotein</keyword>
<evidence type="ECO:0000256" key="2">
    <source>
        <dbReference type="PROSITE-ProRule" id="PRU00117"/>
    </source>
</evidence>
<evidence type="ECO:0000313" key="5">
    <source>
        <dbReference type="Proteomes" id="UP000031036"/>
    </source>
</evidence>
<dbReference type="STRING" id="6265.A0A0B2UUE4"/>
<dbReference type="OrthoDB" id="1937934at2759"/>
<dbReference type="InterPro" id="IPR004087">
    <property type="entry name" value="KH_dom"/>
</dbReference>
<dbReference type="EMBL" id="JPKZ01003225">
    <property type="protein sequence ID" value="KHN72692.1"/>
    <property type="molecule type" value="Genomic_DNA"/>
</dbReference>
<dbReference type="PANTHER" id="PTHR10288">
    <property type="entry name" value="KH DOMAIN CONTAINING RNA BINDING PROTEIN"/>
    <property type="match status" value="1"/>
</dbReference>
<dbReference type="GO" id="GO:1990904">
    <property type="term" value="C:ribonucleoprotein complex"/>
    <property type="evidence" value="ECO:0007669"/>
    <property type="project" value="UniProtKB-KW"/>
</dbReference>
<feature type="domain" description="K Homology" evidence="3">
    <location>
        <begin position="141"/>
        <end position="210"/>
    </location>
</feature>
<evidence type="ECO:0000256" key="1">
    <source>
        <dbReference type="ARBA" id="ARBA00022737"/>
    </source>
</evidence>
<gene>
    <name evidence="4" type="primary">HNRNPK</name>
    <name evidence="4" type="ORF">Tcan_07250</name>
</gene>
<organism evidence="4 5">
    <name type="scientific">Toxocara canis</name>
    <name type="common">Canine roundworm</name>
    <dbReference type="NCBI Taxonomy" id="6265"/>
    <lineage>
        <taxon>Eukaryota</taxon>
        <taxon>Metazoa</taxon>
        <taxon>Ecdysozoa</taxon>
        <taxon>Nematoda</taxon>
        <taxon>Chromadorea</taxon>
        <taxon>Rhabditida</taxon>
        <taxon>Spirurina</taxon>
        <taxon>Ascaridomorpha</taxon>
        <taxon>Ascaridoidea</taxon>
        <taxon>Toxocaridae</taxon>
        <taxon>Toxocara</taxon>
    </lineage>
</organism>
<accession>A0A0B2UUE4</accession>
<reference evidence="4 5" key="1">
    <citation type="submission" date="2014-11" db="EMBL/GenBank/DDBJ databases">
        <title>Genetic blueprint of the zoonotic pathogen Toxocara canis.</title>
        <authorList>
            <person name="Zhu X.-Q."/>
            <person name="Korhonen P.K."/>
            <person name="Cai H."/>
            <person name="Young N.D."/>
            <person name="Nejsum P."/>
            <person name="von Samson-Himmelstjerna G."/>
            <person name="Boag P.R."/>
            <person name="Tan P."/>
            <person name="Li Q."/>
            <person name="Min J."/>
            <person name="Yang Y."/>
            <person name="Wang X."/>
            <person name="Fang X."/>
            <person name="Hall R.S."/>
            <person name="Hofmann A."/>
            <person name="Sternberg P.W."/>
            <person name="Jex A.R."/>
            <person name="Gasser R.B."/>
        </authorList>
    </citation>
    <scope>NUCLEOTIDE SEQUENCE [LARGE SCALE GENOMIC DNA]</scope>
    <source>
        <strain evidence="4">PN_DK_2014</strain>
    </source>
</reference>